<feature type="domain" description="FAD-binding" evidence="4">
    <location>
        <begin position="305"/>
        <end position="371"/>
    </location>
</feature>
<dbReference type="AlphaFoldDB" id="A0A5B2XIE3"/>
<evidence type="ECO:0000256" key="3">
    <source>
        <dbReference type="SAM" id="MobiDB-lite"/>
    </source>
</evidence>
<dbReference type="GO" id="GO:0004497">
    <property type="term" value="F:monooxygenase activity"/>
    <property type="evidence" value="ECO:0007669"/>
    <property type="project" value="UniProtKB-KW"/>
</dbReference>
<protein>
    <submittedName>
        <fullName evidence="5">FAD-dependent oxidoreductase</fullName>
    </submittedName>
</protein>
<evidence type="ECO:0000256" key="2">
    <source>
        <dbReference type="ARBA" id="ARBA00023033"/>
    </source>
</evidence>
<reference evidence="5 6" key="2">
    <citation type="submission" date="2019-09" db="EMBL/GenBank/DDBJ databases">
        <authorList>
            <person name="Jin C."/>
        </authorList>
    </citation>
    <scope>NUCLEOTIDE SEQUENCE [LARGE SCALE GENOMIC DNA]</scope>
    <source>
        <strain evidence="5 6">AN110305</strain>
    </source>
</reference>
<dbReference type="PANTHER" id="PTHR13789:SF309">
    <property type="entry name" value="PUTATIVE (AFU_ORTHOLOGUE AFUA_6G14510)-RELATED"/>
    <property type="match status" value="1"/>
</dbReference>
<dbReference type="GO" id="GO:0071949">
    <property type="term" value="F:FAD binding"/>
    <property type="evidence" value="ECO:0007669"/>
    <property type="project" value="InterPro"/>
</dbReference>
<accession>A0A5B2XIE3</accession>
<organism evidence="5 6">
    <name type="scientific">Solihabitans fulvus</name>
    <dbReference type="NCBI Taxonomy" id="1892852"/>
    <lineage>
        <taxon>Bacteria</taxon>
        <taxon>Bacillati</taxon>
        <taxon>Actinomycetota</taxon>
        <taxon>Actinomycetes</taxon>
        <taxon>Pseudonocardiales</taxon>
        <taxon>Pseudonocardiaceae</taxon>
        <taxon>Solihabitans</taxon>
    </lineage>
</organism>
<evidence type="ECO:0000259" key="4">
    <source>
        <dbReference type="Pfam" id="PF01494"/>
    </source>
</evidence>
<proteinExistence type="predicted"/>
<feature type="region of interest" description="Disordered" evidence="3">
    <location>
        <begin position="1"/>
        <end position="21"/>
    </location>
</feature>
<dbReference type="PRINTS" id="PR00420">
    <property type="entry name" value="RNGMNOXGNASE"/>
</dbReference>
<dbReference type="InterPro" id="IPR002938">
    <property type="entry name" value="FAD-bd"/>
</dbReference>
<dbReference type="Gene3D" id="3.50.50.60">
    <property type="entry name" value="FAD/NAD(P)-binding domain"/>
    <property type="match status" value="1"/>
</dbReference>
<gene>
    <name evidence="5" type="ORF">F0L68_12470</name>
</gene>
<keyword evidence="1" id="KW-0560">Oxidoreductase</keyword>
<dbReference type="OrthoDB" id="4568714at2"/>
<dbReference type="PANTHER" id="PTHR13789">
    <property type="entry name" value="MONOOXYGENASE"/>
    <property type="match status" value="1"/>
</dbReference>
<sequence>MIPVKVPTGAHRQRTGGDMTGIGSTSAARSAVVVGAGICGLTSAAALAGRGWRVTILERAKDLAGIQTAGALHLWTNAMLALRRLGLAEAVEAVGLPIEQTEYRDHRGRVLATWPVGRIAREHGVTDLALGRKDLHDALARAALDRPGVRLHLGVECTGATQDDTGVLVTLDDGRTLAADLLVAADGIRSGLRAALVAPTQPRYSGYGQWQAVLDRDHAAGLLPVGVERIMFGRGRRAVVHHVRGGRLLWEGILYGPPGRAALRERKSLLLRELAAFAGPVLAAIEATAEGDIDAQDVYDLPPLNRWSTGRITLLGDAAHAMTTNLSQGACQGIEDADVLSECLARVPDIPEALAEYQRRRLARITPLARRSRRVAGIGGLSGPLSTGVRDFVMARALSTVALRDHRNFVAAMP</sequence>
<dbReference type="EMBL" id="VUOB01000021">
    <property type="protein sequence ID" value="KAA2262701.1"/>
    <property type="molecule type" value="Genomic_DNA"/>
</dbReference>
<reference evidence="5 6" key="1">
    <citation type="submission" date="2019-09" db="EMBL/GenBank/DDBJ databases">
        <title>Goodfellowia gen. nov., a new genus of the Pseudonocardineae related to Actinoalloteichus, containing Goodfellowia coeruleoviolacea gen. nov., comb. nov. gen. nov., comb. nov.</title>
        <authorList>
            <person name="Labeda D."/>
        </authorList>
    </citation>
    <scope>NUCLEOTIDE SEQUENCE [LARGE SCALE GENOMIC DNA]</scope>
    <source>
        <strain evidence="5 6">AN110305</strain>
    </source>
</reference>
<dbReference type="Proteomes" id="UP000323454">
    <property type="component" value="Unassembled WGS sequence"/>
</dbReference>
<dbReference type="InterPro" id="IPR050493">
    <property type="entry name" value="FAD-dep_Monooxygenase_BioMet"/>
</dbReference>
<evidence type="ECO:0000313" key="6">
    <source>
        <dbReference type="Proteomes" id="UP000323454"/>
    </source>
</evidence>
<dbReference type="Pfam" id="PF01494">
    <property type="entry name" value="FAD_binding_3"/>
    <property type="match status" value="2"/>
</dbReference>
<keyword evidence="2" id="KW-0503">Monooxygenase</keyword>
<dbReference type="SUPFAM" id="SSF51905">
    <property type="entry name" value="FAD/NAD(P)-binding domain"/>
    <property type="match status" value="1"/>
</dbReference>
<dbReference type="InterPro" id="IPR036188">
    <property type="entry name" value="FAD/NAD-bd_sf"/>
</dbReference>
<keyword evidence="6" id="KW-1185">Reference proteome</keyword>
<evidence type="ECO:0000313" key="5">
    <source>
        <dbReference type="EMBL" id="KAA2262701.1"/>
    </source>
</evidence>
<name>A0A5B2XIE3_9PSEU</name>
<evidence type="ECO:0000256" key="1">
    <source>
        <dbReference type="ARBA" id="ARBA00023002"/>
    </source>
</evidence>
<feature type="domain" description="FAD-binding" evidence="4">
    <location>
        <begin position="31"/>
        <end position="199"/>
    </location>
</feature>
<comment type="caution">
    <text evidence="5">The sequence shown here is derived from an EMBL/GenBank/DDBJ whole genome shotgun (WGS) entry which is preliminary data.</text>
</comment>